<proteinExistence type="predicted"/>
<keyword evidence="2" id="KW-1133">Transmembrane helix</keyword>
<feature type="region of interest" description="Disordered" evidence="1">
    <location>
        <begin position="893"/>
        <end position="917"/>
    </location>
</feature>
<keyword evidence="4" id="KW-1185">Reference proteome</keyword>
<evidence type="ECO:0000256" key="1">
    <source>
        <dbReference type="SAM" id="MobiDB-lite"/>
    </source>
</evidence>
<accession>A0A1J4JVB5</accession>
<dbReference type="GO" id="GO:0000139">
    <property type="term" value="C:Golgi membrane"/>
    <property type="evidence" value="ECO:0007669"/>
    <property type="project" value="UniProtKB-SubCell"/>
</dbReference>
<dbReference type="Proteomes" id="UP000179807">
    <property type="component" value="Unassembled WGS sequence"/>
</dbReference>
<dbReference type="AlphaFoldDB" id="A0A1J4JVB5"/>
<dbReference type="PANTHER" id="PTHR15071">
    <property type="entry name" value="MANNOSE-6-PHOSPHATE RECEPTOR FAMILY MEMBER"/>
    <property type="match status" value="1"/>
</dbReference>
<dbReference type="GeneID" id="94841672"/>
<feature type="compositionally biased region" description="Low complexity" evidence="1">
    <location>
        <begin position="893"/>
        <end position="914"/>
    </location>
</feature>
<dbReference type="OrthoDB" id="10560145at2759"/>
<evidence type="ECO:0000313" key="3">
    <source>
        <dbReference type="EMBL" id="OHT02955.1"/>
    </source>
</evidence>
<reference evidence="3" key="1">
    <citation type="submission" date="2016-10" db="EMBL/GenBank/DDBJ databases">
        <authorList>
            <person name="Benchimol M."/>
            <person name="Almeida L.G."/>
            <person name="Vasconcelos A.T."/>
            <person name="Perreira-Neves A."/>
            <person name="Rosa I.A."/>
            <person name="Tasca T."/>
            <person name="Bogo M.R."/>
            <person name="de Souza W."/>
        </authorList>
    </citation>
    <scope>NUCLEOTIDE SEQUENCE [LARGE SCALE GENOMIC DNA]</scope>
    <source>
        <strain evidence="3">K</strain>
    </source>
</reference>
<feature type="transmembrane region" description="Helical" evidence="2">
    <location>
        <begin position="926"/>
        <end position="948"/>
    </location>
</feature>
<keyword evidence="2" id="KW-0812">Transmembrane</keyword>
<keyword evidence="2" id="KW-0472">Membrane</keyword>
<feature type="region of interest" description="Disordered" evidence="1">
    <location>
        <begin position="518"/>
        <end position="546"/>
    </location>
</feature>
<evidence type="ECO:0000256" key="2">
    <source>
        <dbReference type="SAM" id="Phobius"/>
    </source>
</evidence>
<comment type="caution">
    <text evidence="3">The sequence shown here is derived from an EMBL/GenBank/DDBJ whole genome shotgun (WGS) entry which is preliminary data.</text>
</comment>
<evidence type="ECO:0008006" key="5">
    <source>
        <dbReference type="Google" id="ProtNLM"/>
    </source>
</evidence>
<evidence type="ECO:0000313" key="4">
    <source>
        <dbReference type="Proteomes" id="UP000179807"/>
    </source>
</evidence>
<dbReference type="PANTHER" id="PTHR15071:SF0">
    <property type="entry name" value="MANNOSE 6-PHOSPHATE RECEPTOR-LIKE PROTEIN 1"/>
    <property type="match status" value="1"/>
</dbReference>
<protein>
    <recommendedName>
        <fullName evidence="5">MRH domain-containing protein</fullName>
    </recommendedName>
</protein>
<feature type="compositionally biased region" description="Pro residues" evidence="1">
    <location>
        <begin position="531"/>
        <end position="546"/>
    </location>
</feature>
<name>A0A1J4JVB5_9EUKA</name>
<organism evidence="3 4">
    <name type="scientific">Tritrichomonas foetus</name>
    <dbReference type="NCBI Taxonomy" id="1144522"/>
    <lineage>
        <taxon>Eukaryota</taxon>
        <taxon>Metamonada</taxon>
        <taxon>Parabasalia</taxon>
        <taxon>Tritrichomonadida</taxon>
        <taxon>Tritrichomonadidae</taxon>
        <taxon>Tritrichomonas</taxon>
    </lineage>
</organism>
<dbReference type="EMBL" id="MLAK01000846">
    <property type="protein sequence ID" value="OHT02955.1"/>
    <property type="molecule type" value="Genomic_DNA"/>
</dbReference>
<sequence>MFLFSLFNLLSCARQPLFQSQYPIDRDFCKVNIDGYQYSLLGMANRVDKYKPPNENYTYIMRICKEITQADLPINTSIDLSDAYVVRCDTKECQVLIHENSFDWTFYNANDKASGVIYHAIGEPFKISDISYYTFDVQYNFMCNPDSTDPDVAARYIFSNIDTDESLLKIMVDTAYGCGQGNQSIPTPTPNPFTPNCDYTDRYDELMDYGIDLHLGDMNGGPYGIRSVNLSINSGIIMGYLFYQPCERMECPPGYKCKSDSYSSAWFCLYDSHECESWGIIRNQEKFVTPQEDLLDGVNVTFTHETEDKKMVLMLGCDRFLPKNHIDFASKVTKSGNEAVIKGRSQNACIVPLPDPTPKPEKCKFEATNPTQKSTITLNMVDYDKGDMVGWTADVKISSTKENAVLYYEPCDNVFCPKGAYCEGDEDATIYLCKLSTSGKQECAGYGLLNNSINMYFMSVYDITEGVKVDYSADLGRTAVVNWRCDSTLASKQLRLPTEVSLYKNELSFEVYSKDACGSGNPTPRPEWHPPKPTIPPNPTPTPQPSVNPTDVYVINETHYILTPLSNYQQDVFKGNLTIMGPSSQEGKVYAEFHPWKFIDCPAGYECSANQKDANFWACWIEDDKSKYCHAIGDTRIKNEMYPMTPSNPDRGVELIFGGVWGLDTHFDIECDKHEDNYSIPFDHATVLSYSQTRNGTYFKAFLDSGAVCPREFEPIRTPVPAARQTPAPGYVPQYQYSKTIGDKMISINLGDLETHTEIITIGLFPHYQRNLFRYYPKTPGAAPTGYRVIDTDKTTANVWRCFNLSGVGYCHTCGDLNINLDYQLVKQNDLSGGLSLNYEGGYGQYETHVQLICNESIKGNEVDFDDVGFFTYQMKSPIIFAHTSLICPKSTGPTTAPTSAPITPTTEPTISPEPGERSNVTGGSIFLFIVIAGLVLYLAIGVLVGFVRQGTLGFPNADFWEEFFECVVAAVTFIFTCGKKGPSSLMADGQLYEKAVA</sequence>
<dbReference type="VEuPathDB" id="TrichDB:TRFO_29767"/>
<dbReference type="RefSeq" id="XP_068356091.1">
    <property type="nucleotide sequence ID" value="XM_068506968.1"/>
</dbReference>
<gene>
    <name evidence="3" type="ORF">TRFO_29767</name>
</gene>